<evidence type="ECO:0000313" key="15">
    <source>
        <dbReference type="EMBL" id="KAF5447140.1"/>
    </source>
</evidence>
<keyword evidence="5" id="KW-0863">Zinc-finger</keyword>
<dbReference type="SUPFAM" id="SSF53300">
    <property type="entry name" value="vWA-like"/>
    <property type="match status" value="1"/>
</dbReference>
<dbReference type="PROSITE" id="PS00028">
    <property type="entry name" value="ZINC_FINGER_C2H2_1"/>
    <property type="match status" value="1"/>
</dbReference>
<evidence type="ECO:0000256" key="12">
    <source>
        <dbReference type="PIRSR" id="PIRSR015919-1"/>
    </source>
</evidence>
<dbReference type="InterPro" id="IPR036465">
    <property type="entry name" value="vWFA_dom_sf"/>
</dbReference>
<evidence type="ECO:0000256" key="6">
    <source>
        <dbReference type="ARBA" id="ARBA00022833"/>
    </source>
</evidence>
<evidence type="ECO:0000256" key="10">
    <source>
        <dbReference type="ARBA" id="ARBA00023242"/>
    </source>
</evidence>
<dbReference type="PANTHER" id="PTHR12695">
    <property type="entry name" value="GENERAL TRANSCRIPTION FACTOR IIH SUBUNIT 2"/>
    <property type="match status" value="1"/>
</dbReference>
<gene>
    <name evidence="15" type="ORF">F2P56_032712</name>
</gene>
<feature type="zinc finger region" description="C4-type" evidence="12">
    <location>
        <begin position="345"/>
        <end position="362"/>
    </location>
</feature>
<feature type="compositionally biased region" description="Acidic residues" evidence="13">
    <location>
        <begin position="53"/>
        <end position="64"/>
    </location>
</feature>
<dbReference type="Pfam" id="PF04056">
    <property type="entry name" value="Ssl1"/>
    <property type="match status" value="1"/>
</dbReference>
<dbReference type="InterPro" id="IPR013087">
    <property type="entry name" value="Znf_C2H2_type"/>
</dbReference>
<dbReference type="PANTHER" id="PTHR12695:SF2">
    <property type="entry name" value="GENERAL TRANSCRIPTION FACTOR IIH SUBUNIT 2-RELATED"/>
    <property type="match status" value="1"/>
</dbReference>
<evidence type="ECO:0000256" key="8">
    <source>
        <dbReference type="ARBA" id="ARBA00023163"/>
    </source>
</evidence>
<evidence type="ECO:0000256" key="1">
    <source>
        <dbReference type="ARBA" id="ARBA00004123"/>
    </source>
</evidence>
<dbReference type="SMART" id="SM01047">
    <property type="entry name" value="C1_4"/>
    <property type="match status" value="1"/>
</dbReference>
<proteinExistence type="inferred from homology"/>
<protein>
    <recommendedName>
        <fullName evidence="11">General transcription factor IIH subunit</fullName>
    </recommendedName>
</protein>
<dbReference type="SMART" id="SM00327">
    <property type="entry name" value="VWA"/>
    <property type="match status" value="1"/>
</dbReference>
<evidence type="ECO:0000259" key="14">
    <source>
        <dbReference type="PROSITE" id="PS50234"/>
    </source>
</evidence>
<dbReference type="Pfam" id="PF07975">
    <property type="entry name" value="C1_4"/>
    <property type="match status" value="1"/>
</dbReference>
<dbReference type="Gene3D" id="3.30.40.10">
    <property type="entry name" value="Zinc/RING finger domain, C3HC4 (zinc finger)"/>
    <property type="match status" value="1"/>
</dbReference>
<keyword evidence="4" id="KW-0227">DNA damage</keyword>
<evidence type="ECO:0000256" key="5">
    <source>
        <dbReference type="ARBA" id="ARBA00022771"/>
    </source>
</evidence>
<dbReference type="InterPro" id="IPR007198">
    <property type="entry name" value="Ssl1-like"/>
</dbReference>
<keyword evidence="8 11" id="KW-0804">Transcription</keyword>
<dbReference type="GO" id="GO:0000439">
    <property type="term" value="C:transcription factor TFIIH core complex"/>
    <property type="evidence" value="ECO:0007669"/>
    <property type="project" value="InterPro"/>
</dbReference>
<evidence type="ECO:0000313" key="16">
    <source>
        <dbReference type="Proteomes" id="UP000619265"/>
    </source>
</evidence>
<comment type="subcellular location">
    <subcellularLocation>
        <location evidence="1 11">Nucleus</location>
    </subcellularLocation>
</comment>
<dbReference type="InterPro" id="IPR012170">
    <property type="entry name" value="TFIIH_SSL1/p44"/>
</dbReference>
<evidence type="ECO:0000256" key="2">
    <source>
        <dbReference type="ARBA" id="ARBA00006092"/>
    </source>
</evidence>
<keyword evidence="10 11" id="KW-0539">Nucleus</keyword>
<dbReference type="InterPro" id="IPR046349">
    <property type="entry name" value="C1-like_sf"/>
</dbReference>
<dbReference type="GO" id="GO:0006289">
    <property type="term" value="P:nucleotide-excision repair"/>
    <property type="evidence" value="ECO:0007669"/>
    <property type="project" value="UniProtKB-UniRule"/>
</dbReference>
<comment type="similarity">
    <text evidence="2 11">Belongs to the GTF2H2 family.</text>
</comment>
<dbReference type="Proteomes" id="UP000619265">
    <property type="component" value="Unassembled WGS sequence"/>
</dbReference>
<dbReference type="Gramene" id="Jr14_13210_p1">
    <property type="protein sequence ID" value="cds.Jr14_13210_p1"/>
    <property type="gene ID" value="Jr14_13210"/>
</dbReference>
<dbReference type="GO" id="GO:0008270">
    <property type="term" value="F:zinc ion binding"/>
    <property type="evidence" value="ECO:0007669"/>
    <property type="project" value="UniProtKB-UniRule"/>
</dbReference>
<dbReference type="InterPro" id="IPR013083">
    <property type="entry name" value="Znf_RING/FYVE/PHD"/>
</dbReference>
<dbReference type="AlphaFoldDB" id="A0A833TDH7"/>
<evidence type="ECO:0000256" key="9">
    <source>
        <dbReference type="ARBA" id="ARBA00023204"/>
    </source>
</evidence>
<organism evidence="15 16">
    <name type="scientific">Juglans regia</name>
    <name type="common">English walnut</name>
    <dbReference type="NCBI Taxonomy" id="51240"/>
    <lineage>
        <taxon>Eukaryota</taxon>
        <taxon>Viridiplantae</taxon>
        <taxon>Streptophyta</taxon>
        <taxon>Embryophyta</taxon>
        <taxon>Tracheophyta</taxon>
        <taxon>Spermatophyta</taxon>
        <taxon>Magnoliopsida</taxon>
        <taxon>eudicotyledons</taxon>
        <taxon>Gunneridae</taxon>
        <taxon>Pentapetalae</taxon>
        <taxon>rosids</taxon>
        <taxon>fabids</taxon>
        <taxon>Fagales</taxon>
        <taxon>Juglandaceae</taxon>
        <taxon>Juglans</taxon>
    </lineage>
</organism>
<comment type="caution">
    <text evidence="15">The sequence shown here is derived from an EMBL/GenBank/DDBJ whole genome shotgun (WGS) entry which is preliminary data.</text>
</comment>
<dbReference type="PIRSF" id="PIRSF015919">
    <property type="entry name" value="TFIIH_SSL1"/>
    <property type="match status" value="1"/>
</dbReference>
<feature type="domain" description="VWFA" evidence="14">
    <location>
        <begin position="126"/>
        <end position="266"/>
    </location>
</feature>
<dbReference type="InterPro" id="IPR002035">
    <property type="entry name" value="VWF_A"/>
</dbReference>
<feature type="region of interest" description="Disordered" evidence="13">
    <location>
        <begin position="33"/>
        <end position="69"/>
    </location>
</feature>
<dbReference type="Gene3D" id="3.40.50.410">
    <property type="entry name" value="von Willebrand factor, type A domain"/>
    <property type="match status" value="1"/>
</dbReference>
<dbReference type="SUPFAM" id="SSF57889">
    <property type="entry name" value="Cysteine-rich domain"/>
    <property type="match status" value="1"/>
</dbReference>
<evidence type="ECO:0000256" key="4">
    <source>
        <dbReference type="ARBA" id="ARBA00022763"/>
    </source>
</evidence>
<evidence type="ECO:0000256" key="11">
    <source>
        <dbReference type="PIRNR" id="PIRNR015919"/>
    </source>
</evidence>
<dbReference type="CDD" id="cd01453">
    <property type="entry name" value="vWA_transcription_factor_IIH_type"/>
    <property type="match status" value="1"/>
</dbReference>
<keyword evidence="9" id="KW-0234">DNA repair</keyword>
<name>A0A833TDH7_JUGRE</name>
<feature type="compositionally biased region" description="Polar residues" evidence="13">
    <location>
        <begin position="33"/>
        <end position="43"/>
    </location>
</feature>
<dbReference type="FunFam" id="3.40.50.410:FF:000015">
    <property type="entry name" value="General transcription factor IIH subunit 2"/>
    <property type="match status" value="1"/>
</dbReference>
<keyword evidence="7 11" id="KW-0805">Transcription regulation</keyword>
<dbReference type="GO" id="GO:0005675">
    <property type="term" value="C:transcription factor TFIIH holo complex"/>
    <property type="evidence" value="ECO:0007669"/>
    <property type="project" value="UniProtKB-UniRule"/>
</dbReference>
<evidence type="ECO:0000256" key="3">
    <source>
        <dbReference type="ARBA" id="ARBA00022723"/>
    </source>
</evidence>
<reference evidence="15" key="2">
    <citation type="submission" date="2020-03" db="EMBL/GenBank/DDBJ databases">
        <title>Walnut 2.0.</title>
        <authorList>
            <person name="Marrano A."/>
            <person name="Britton M."/>
            <person name="Zimin A.V."/>
            <person name="Zaini P.A."/>
            <person name="Workman R."/>
            <person name="Puiu D."/>
            <person name="Bianco L."/>
            <person name="Allen B.J."/>
            <person name="Troggio M."/>
            <person name="Leslie C.A."/>
            <person name="Timp W."/>
            <person name="Dendekar A."/>
            <person name="Salzberg S.L."/>
            <person name="Neale D.B."/>
        </authorList>
    </citation>
    <scope>NUCLEOTIDE SEQUENCE</scope>
    <source>
        <tissue evidence="15">Leaves</tissue>
    </source>
</reference>
<reference evidence="15" key="1">
    <citation type="submission" date="2015-10" db="EMBL/GenBank/DDBJ databases">
        <authorList>
            <person name="Martinez-Garcia P.J."/>
            <person name="Crepeau M.W."/>
            <person name="Puiu D."/>
            <person name="Gonzalez-Ibeas D."/>
            <person name="Whalen J."/>
            <person name="Stevens K."/>
            <person name="Paul R."/>
            <person name="Butterfield T."/>
            <person name="Britton M."/>
            <person name="Reagan R."/>
            <person name="Chakraborty S."/>
            <person name="Walawage S.L."/>
            <person name="Vasquez-Gross H.A."/>
            <person name="Cardeno C."/>
            <person name="Famula R."/>
            <person name="Pratt K."/>
            <person name="Kuruganti S."/>
            <person name="Aradhya M.K."/>
            <person name="Leslie C.A."/>
            <person name="Dandekar A.M."/>
            <person name="Salzberg S.L."/>
            <person name="Wegrzyn J.L."/>
            <person name="Langley C.H."/>
            <person name="Neale D.B."/>
        </authorList>
    </citation>
    <scope>NUCLEOTIDE SEQUENCE</scope>
    <source>
        <tissue evidence="15">Leaves</tissue>
    </source>
</reference>
<dbReference type="FunFam" id="3.30.40.10:FF:000449">
    <property type="entry name" value="General transcription factor IIH subunit"/>
    <property type="match status" value="1"/>
</dbReference>
<dbReference type="EMBL" id="LIHL02000014">
    <property type="protein sequence ID" value="KAF5447140.1"/>
    <property type="molecule type" value="Genomic_DNA"/>
</dbReference>
<accession>A0A833TDH7</accession>
<dbReference type="GO" id="GO:0006351">
    <property type="term" value="P:DNA-templated transcription"/>
    <property type="evidence" value="ECO:0007669"/>
    <property type="project" value="InterPro"/>
</dbReference>
<sequence length="463" mass="51034">MLKCHAAAGLCRCPRNTHPLTLPTPKNLFLGFSSSDEQGNMNNGVGKRWNGGGEEDEDEDEESGGPDGWQITYADERSWESLQEDESGLLRPIDNKILYHAQYRRRIRSLSSQATTARIQKGLIRYLFVIIDFSRAAGETDFRPSRMVVVAKLVEAFIREFFDQNPLSQLGLVSVKDGVAQCLTELGGSPESHVKALMGKLECSGESSLQNALDLVHGYLKQIPSYGHREVLVLYSALSTCDPGDIMETIQKCKKSKIRCSVIGLSAELFICKHLCQETGGSYSVALDEAHLKELILEHAPPPPAIAEFAIANLLKMGFPQRAAESSIAICSCHKEAKVGGGYTCPRCKARVCELPTECRVCGLTLISSPHLARSYHHLFPVVPFDEVPPSFLNDAHNRSPRSCFGCQQSLLNPGNKPGLRVSCPKCKQHFCLDCDIYIHESLHNCPGCESFRHSKSAIASEE</sequence>
<dbReference type="NCBIfam" id="TIGR00622">
    <property type="entry name" value="ssl1"/>
    <property type="match status" value="1"/>
</dbReference>
<evidence type="ECO:0000256" key="7">
    <source>
        <dbReference type="ARBA" id="ARBA00023015"/>
    </source>
</evidence>
<evidence type="ECO:0000256" key="13">
    <source>
        <dbReference type="SAM" id="MobiDB-lite"/>
    </source>
</evidence>
<dbReference type="PROSITE" id="PS50234">
    <property type="entry name" value="VWFA"/>
    <property type="match status" value="1"/>
</dbReference>
<dbReference type="InterPro" id="IPR004595">
    <property type="entry name" value="TFIIH_C1-like_dom"/>
</dbReference>
<keyword evidence="6 11" id="KW-0862">Zinc</keyword>
<keyword evidence="3 11" id="KW-0479">Metal-binding</keyword>